<dbReference type="EMBL" id="BARU01019545">
    <property type="protein sequence ID" value="GAH54001.1"/>
    <property type="molecule type" value="Genomic_DNA"/>
</dbReference>
<protein>
    <submittedName>
        <fullName evidence="1">Uncharacterized protein</fullName>
    </submittedName>
</protein>
<comment type="caution">
    <text evidence="1">The sequence shown here is derived from an EMBL/GenBank/DDBJ whole genome shotgun (WGS) entry which is preliminary data.</text>
</comment>
<dbReference type="AlphaFoldDB" id="X1G7Z3"/>
<accession>X1G7Z3</accession>
<name>X1G7Z3_9ZZZZ</name>
<sequence>YLLLILSQYCLTACQRLEDEVFNINTDAANTLYQILDRSYGGGNDVCLYIKPEAMHSYRVYDSCLTINGIRPRNNVKEPVPLGNPRNYL</sequence>
<feature type="non-terminal residue" evidence="1">
    <location>
        <position position="1"/>
    </location>
</feature>
<proteinExistence type="predicted"/>
<reference evidence="1" key="1">
    <citation type="journal article" date="2014" name="Front. Microbiol.">
        <title>High frequency of phylogenetically diverse reductive dehalogenase-homologous genes in deep subseafloor sedimentary metagenomes.</title>
        <authorList>
            <person name="Kawai M."/>
            <person name="Futagami T."/>
            <person name="Toyoda A."/>
            <person name="Takaki Y."/>
            <person name="Nishi S."/>
            <person name="Hori S."/>
            <person name="Arai W."/>
            <person name="Tsubouchi T."/>
            <person name="Morono Y."/>
            <person name="Uchiyama I."/>
            <person name="Ito T."/>
            <person name="Fujiyama A."/>
            <person name="Inagaki F."/>
            <person name="Takami H."/>
        </authorList>
    </citation>
    <scope>NUCLEOTIDE SEQUENCE</scope>
    <source>
        <strain evidence="1">Expedition CK06-06</strain>
    </source>
</reference>
<gene>
    <name evidence="1" type="ORF">S03H2_32184</name>
</gene>
<organism evidence="1">
    <name type="scientific">marine sediment metagenome</name>
    <dbReference type="NCBI Taxonomy" id="412755"/>
    <lineage>
        <taxon>unclassified sequences</taxon>
        <taxon>metagenomes</taxon>
        <taxon>ecological metagenomes</taxon>
    </lineage>
</organism>
<evidence type="ECO:0000313" key="1">
    <source>
        <dbReference type="EMBL" id="GAH54001.1"/>
    </source>
</evidence>